<dbReference type="Gene3D" id="3.30.1920.20">
    <property type="match status" value="2"/>
</dbReference>
<dbReference type="InterPro" id="IPR013783">
    <property type="entry name" value="Ig-like_fold"/>
</dbReference>
<dbReference type="PANTHER" id="PTHR24273:SF32">
    <property type="entry name" value="HYALIN"/>
    <property type="match status" value="1"/>
</dbReference>
<name>S0FNY3_RUMCE</name>
<dbReference type="InterPro" id="IPR008964">
    <property type="entry name" value="Invasin/intimin_cell_adhesion"/>
</dbReference>
<keyword evidence="2" id="KW-1133">Transmembrane helix</keyword>
<organism evidence="4 5">
    <name type="scientific">Ruminiclostridium cellobioparum subsp. termitidis CT1112</name>
    <dbReference type="NCBI Taxonomy" id="1195236"/>
    <lineage>
        <taxon>Bacteria</taxon>
        <taxon>Bacillati</taxon>
        <taxon>Bacillota</taxon>
        <taxon>Clostridia</taxon>
        <taxon>Eubacteriales</taxon>
        <taxon>Oscillospiraceae</taxon>
        <taxon>Ruminiclostridium</taxon>
    </lineage>
</organism>
<keyword evidence="2" id="KW-0812">Transmembrane</keyword>
<feature type="non-terminal residue" evidence="4">
    <location>
        <position position="1281"/>
    </location>
</feature>
<keyword evidence="1" id="KW-0677">Repeat</keyword>
<sequence length="1281" mass="137819">MKHLKEPFKAFARYTGKQFKWVYCSLIILLVSLAVIPNVNQVYSAGETGETLYAVSPLNQQIKLSQPTASAPGGRGFMLPQAVVVKDASGRPVAGLSVTFEVSANSMITSIMRGYNSRIFTVTTDSNGMASAANTYPNYVGEGYQVYSTYAGIIQTLQVKASIPGGNTVTFNVEVGTYSSNLVDKTPPFISVQAKDDTGADYIAGTWTSHSVSVAYTATDSLSTIKSCTPEQIFSEEGANQTATGTAVDSANNSASVTFGPINIDKSMPVTTATYPKPKSGGWYDDKVTVSFDSTDSVSGVNAIFYRIGEGTPIKLEGQSAAADIDLEGTSVITYWAVDNAGNQEQAKTFTVKIDRSVPTVTAKLSPEKNENGWNKYDVTLTLTAKDTQSGVKEIHYKTGESGEEKTVSGDNTEILFKTEGISRIFYWATDNVGKSSPVENIEIKLDKSTPVVIPPRDITLEATAVRTPIDIGTAQVTDVSDWTLENDAPGDGFPVGTTKIIWKATDSVGFVSQVVQNITVNDTTKPVITVQGNVIVEATAVETPVTLEPATATDIFPVTISSDAPEKYKLGETFVTWKAKDANNNEVIAKQRVEVIDSTKPLLKLPDNLIVEATGRRTQVDIGSASATDIFKVTITNNALPDYPIGTTYVAWKATDQSNNVSEGVQEIKVQDTTKPQLTIPDDITLEAPSRYVKLNIGKATATDIFPVEITNNAPEEFTVGRTEVKWKAVDENKNEDTKSQFITITDNTPPVITTPKDIRVEATGEKTKVPVVPPEVYDIFETTITRNGPQDNLFPVGQTVITWDVRDANGNSSSVEQSVYVEDTINPVLTLPKDIKAEATARRTPVELGTPSAFDIFPVTFTNDGLEDYPIGTTPVTWKATDTHGNFTKGIQHVTIEDTTEPVLHLPEDKTIEATAILTPVDIGKATATDIFTVETSSNDIKYYPLGVTEVEWKARDENNNEATGTQKINIVDTTAPVISIPRDVTVEATGDKTPVELGKAEASDIFAVTITNNAPEDGFAVGTFEVIWTAADSNGNSSTGVQKVTVKDTTPPVLKVPDNISVEATAVKTPVDIGEATATDLFKVRILNNGIGAYPLGRTIVTWTAIDEHNNSTEGTQEITVTDRTSPVVTPPEDLTIEATAKMTEVTDIGQAKAADIFEIKSINHNAPGIYPFGTTNVTWTAKDVNGNVGEGIQKITIVDTTPPELEAPLDLIVEATSADGTPADIGNPVYSDIFSVEVSNDAPGLFQIGTTEVTWTATDEHNNKTTRIQRIIVRDTT</sequence>
<dbReference type="eggNOG" id="COG3391">
    <property type="taxonomic scope" value="Bacteria"/>
</dbReference>
<dbReference type="Gene3D" id="2.60.40.10">
    <property type="entry name" value="Immunoglobulins"/>
    <property type="match status" value="1"/>
</dbReference>
<comment type="caution">
    <text evidence="4">The sequence shown here is derived from an EMBL/GenBank/DDBJ whole genome shotgun (WGS) entry which is preliminary data.</text>
</comment>
<keyword evidence="5" id="KW-1185">Reference proteome</keyword>
<dbReference type="STRING" id="1195236.CTER_4087"/>
<feature type="transmembrane region" description="Helical" evidence="2">
    <location>
        <begin position="21"/>
        <end position="39"/>
    </location>
</feature>
<gene>
    <name evidence="4" type="ORF">CTER_4087</name>
</gene>
<feature type="domain" description="HYR" evidence="3">
    <location>
        <begin position="1050"/>
        <end position="1124"/>
    </location>
</feature>
<dbReference type="EMBL" id="AORV01000059">
    <property type="protein sequence ID" value="EMS70183.1"/>
    <property type="molecule type" value="Genomic_DNA"/>
</dbReference>
<evidence type="ECO:0000256" key="2">
    <source>
        <dbReference type="SAM" id="Phobius"/>
    </source>
</evidence>
<reference evidence="4 5" key="1">
    <citation type="journal article" date="2013" name="Genome Announc.">
        <title>Draft Genome Sequence of the Cellulolytic, Mesophilic, Anaerobic Bacterium Clostridium termitidis Strain CT1112 (DSM 5398).</title>
        <authorList>
            <person name="Lal S."/>
            <person name="Ramachandran U."/>
            <person name="Zhang X."/>
            <person name="Munir R."/>
            <person name="Sparling R."/>
            <person name="Levin D.B."/>
        </authorList>
    </citation>
    <scope>NUCLEOTIDE SEQUENCE [LARGE SCALE GENOMIC DNA]</scope>
    <source>
        <strain evidence="4 5">CT1112</strain>
    </source>
</reference>
<dbReference type="Proteomes" id="UP000014155">
    <property type="component" value="Unassembled WGS sequence"/>
</dbReference>
<feature type="domain" description="HYR" evidence="3">
    <location>
        <begin position="747"/>
        <end position="817"/>
    </location>
</feature>
<evidence type="ECO:0000313" key="4">
    <source>
        <dbReference type="EMBL" id="EMS70183.1"/>
    </source>
</evidence>
<keyword evidence="2" id="KW-0472">Membrane</keyword>
<evidence type="ECO:0000259" key="3">
    <source>
        <dbReference type="Pfam" id="PF02494"/>
    </source>
</evidence>
<proteinExistence type="predicted"/>
<evidence type="ECO:0000256" key="1">
    <source>
        <dbReference type="ARBA" id="ARBA00022737"/>
    </source>
</evidence>
<feature type="domain" description="HYR" evidence="3">
    <location>
        <begin position="974"/>
        <end position="1049"/>
    </location>
</feature>
<dbReference type="PANTHER" id="PTHR24273">
    <property type="entry name" value="FI04643P-RELATED"/>
    <property type="match status" value="1"/>
</dbReference>
<dbReference type="NCBIfam" id="NF047446">
    <property type="entry name" value="barrel_OmpL47"/>
    <property type="match status" value="2"/>
</dbReference>
<accession>S0FNY3</accession>
<evidence type="ECO:0000313" key="5">
    <source>
        <dbReference type="Proteomes" id="UP000014155"/>
    </source>
</evidence>
<dbReference type="Pfam" id="PF02494">
    <property type="entry name" value="HYR"/>
    <property type="match status" value="3"/>
</dbReference>
<dbReference type="Gene3D" id="2.60.40.1120">
    <property type="entry name" value="Carboxypeptidase-like, regulatory domain"/>
    <property type="match status" value="1"/>
</dbReference>
<dbReference type="InterPro" id="IPR003410">
    <property type="entry name" value="HYR_dom"/>
</dbReference>
<dbReference type="SUPFAM" id="SSF49373">
    <property type="entry name" value="Invasin/intimin cell-adhesion fragments"/>
    <property type="match status" value="1"/>
</dbReference>
<dbReference type="RefSeq" id="WP_004628995.1">
    <property type="nucleotide sequence ID" value="NZ_AORV01000059.1"/>
</dbReference>
<protein>
    <submittedName>
        <fullName evidence="4">HYR domain-containing protein</fullName>
    </submittedName>
</protein>
<dbReference type="eggNOG" id="COG3055">
    <property type="taxonomic scope" value="Bacteria"/>
</dbReference>
<dbReference type="InterPro" id="IPR058094">
    <property type="entry name" value="Ig-like_OmpL47-like"/>
</dbReference>